<keyword evidence="3" id="KW-0808">Transferase</keyword>
<organism evidence="14 15">
    <name type="scientific">Marinibacterium profundimaris</name>
    <dbReference type="NCBI Taxonomy" id="1679460"/>
    <lineage>
        <taxon>Bacteria</taxon>
        <taxon>Pseudomonadati</taxon>
        <taxon>Pseudomonadota</taxon>
        <taxon>Alphaproteobacteria</taxon>
        <taxon>Rhodobacterales</taxon>
        <taxon>Paracoccaceae</taxon>
        <taxon>Marinibacterium</taxon>
    </lineage>
</organism>
<evidence type="ECO:0000256" key="7">
    <source>
        <dbReference type="ARBA" id="ARBA00023136"/>
    </source>
</evidence>
<keyword evidence="4 12" id="KW-0812">Transmembrane</keyword>
<evidence type="ECO:0000313" key="15">
    <source>
        <dbReference type="Proteomes" id="UP000215377"/>
    </source>
</evidence>
<sequence>MSRSSGLFVLVFLSALVFPALALPAVLLAAALQMMSALIRLTARLRSGRPTERVGGRGGRSVFSVHLAIRNEPPDVVLRTIGALCGQVYPADRFEIIVIDNNTSDPALWQPVRDRTANMRLVSFYHFDQVDGAKAGALNIALERTAAHATHVVTIDADYVVEPDFLQRAECALEGGRHDYVQFPQAYARPAPAGGGLDLELADYFKTYARRASRDEAVLLTGTLSVIDRTALARVGGWSGATVTEDAELGLRLCLAGYSGRYVEDVVGRGMMPLTFDALAKQRLRWTAGNLRTLLHHHRRDALPAWRGTRSRQRLLILSQLLAWPNAALVPAASLLGSKYGPALAVPGTALRPMLEGLSSLTILLVFTTSVTSVVGAALRERWSFGDAARAVTTRLALVPVSARGAVEGALSRHIRFVVTPKIAARAGFAGGLCDHALLFAAAAVPLLWGQGPGLLPGLGCLALMSLLPLGLAAAADIKAYRISLTSQREGTA</sequence>
<evidence type="ECO:0000256" key="5">
    <source>
        <dbReference type="ARBA" id="ARBA00022842"/>
    </source>
</evidence>
<dbReference type="GO" id="GO:0016758">
    <property type="term" value="F:hexosyltransferase activity"/>
    <property type="evidence" value="ECO:0007669"/>
    <property type="project" value="TreeGrafter"/>
</dbReference>
<dbReference type="InterPro" id="IPR001173">
    <property type="entry name" value="Glyco_trans_2-like"/>
</dbReference>
<dbReference type="Proteomes" id="UP000215377">
    <property type="component" value="Unassembled WGS sequence"/>
</dbReference>
<comment type="caution">
    <text evidence="14">The sequence shown here is derived from an EMBL/GenBank/DDBJ whole genome shotgun (WGS) entry which is preliminary data.</text>
</comment>
<evidence type="ECO:0000256" key="4">
    <source>
        <dbReference type="ARBA" id="ARBA00022692"/>
    </source>
</evidence>
<dbReference type="InterPro" id="IPR050321">
    <property type="entry name" value="Glycosyltr_2/OpgH_subfam"/>
</dbReference>
<dbReference type="PANTHER" id="PTHR43867">
    <property type="entry name" value="CELLULOSE SYNTHASE CATALYTIC SUBUNIT A [UDP-FORMING]"/>
    <property type="match status" value="1"/>
</dbReference>
<evidence type="ECO:0000313" key="14">
    <source>
        <dbReference type="EMBL" id="OWU68110.1"/>
    </source>
</evidence>
<evidence type="ECO:0000256" key="3">
    <source>
        <dbReference type="ARBA" id="ARBA00022679"/>
    </source>
</evidence>
<dbReference type="OrthoDB" id="9806824at2"/>
<dbReference type="Gene3D" id="3.90.550.10">
    <property type="entry name" value="Spore Coat Polysaccharide Biosynthesis Protein SpsA, Chain A"/>
    <property type="match status" value="1"/>
</dbReference>
<evidence type="ECO:0000256" key="2">
    <source>
        <dbReference type="ARBA" id="ARBA00022676"/>
    </source>
</evidence>
<protein>
    <recommendedName>
        <fullName evidence="10">Beta-monoglucosyldiacylglycerol synthase</fullName>
        <ecNumber evidence="9">2.4.1.336</ecNumber>
    </recommendedName>
    <alternativeName>
        <fullName evidence="11">UDP-glucose:1,2-diacylglycerol 3-beta-D-glucosyltransferase</fullName>
    </alternativeName>
</protein>
<dbReference type="AlphaFoldDB" id="A0A225NCC4"/>
<name>A0A225NCC4_9RHOB</name>
<keyword evidence="15" id="KW-1185">Reference proteome</keyword>
<feature type="domain" description="Glycosyltransferase 2-like" evidence="13">
    <location>
        <begin position="151"/>
        <end position="325"/>
    </location>
</feature>
<feature type="transmembrane region" description="Helical" evidence="12">
    <location>
        <begin position="315"/>
        <end position="337"/>
    </location>
</feature>
<keyword evidence="7 12" id="KW-0472">Membrane</keyword>
<dbReference type="FunFam" id="3.90.550.10:FF:000164">
    <property type="entry name" value="Beta-(1-3)-glucosyl transferase"/>
    <property type="match status" value="1"/>
</dbReference>
<feature type="transmembrane region" description="Helical" evidence="12">
    <location>
        <begin position="455"/>
        <end position="476"/>
    </location>
</feature>
<feature type="transmembrane region" description="Helical" evidence="12">
    <location>
        <begin position="6"/>
        <end position="39"/>
    </location>
</feature>
<dbReference type="Pfam" id="PF13632">
    <property type="entry name" value="Glyco_trans_2_3"/>
    <property type="match status" value="1"/>
</dbReference>
<comment type="catalytic activity">
    <reaction evidence="8">
        <text>a 1,2-diacyl-sn-glycerol + UDP-alpha-D-glucose = a 1,2-diacyl-3-O-(beta-D-glucopyranosyl)-sn-glycerol + UDP + H(+)</text>
        <dbReference type="Rhea" id="RHEA:17285"/>
        <dbReference type="ChEBI" id="CHEBI:15378"/>
        <dbReference type="ChEBI" id="CHEBI:17815"/>
        <dbReference type="ChEBI" id="CHEBI:58223"/>
        <dbReference type="ChEBI" id="CHEBI:58885"/>
        <dbReference type="ChEBI" id="CHEBI:75799"/>
        <dbReference type="EC" id="2.4.1.336"/>
    </reaction>
</comment>
<evidence type="ECO:0000256" key="9">
    <source>
        <dbReference type="ARBA" id="ARBA00066964"/>
    </source>
</evidence>
<keyword evidence="6 12" id="KW-1133">Transmembrane helix</keyword>
<evidence type="ECO:0000256" key="10">
    <source>
        <dbReference type="ARBA" id="ARBA00068721"/>
    </source>
</evidence>
<keyword evidence="2" id="KW-0328">Glycosyltransferase</keyword>
<evidence type="ECO:0000259" key="13">
    <source>
        <dbReference type="Pfam" id="PF13632"/>
    </source>
</evidence>
<feature type="transmembrane region" description="Helical" evidence="12">
    <location>
        <begin position="423"/>
        <end position="449"/>
    </location>
</feature>
<accession>A0A225NCC4</accession>
<dbReference type="EC" id="2.4.1.336" evidence="9"/>
<gene>
    <name evidence="14" type="ORF">ATO3_24775</name>
</gene>
<dbReference type="RefSeq" id="WP_158218070.1">
    <property type="nucleotide sequence ID" value="NZ_AQQR01000023.1"/>
</dbReference>
<feature type="transmembrane region" description="Helical" evidence="12">
    <location>
        <begin position="357"/>
        <end position="379"/>
    </location>
</feature>
<dbReference type="SUPFAM" id="SSF53448">
    <property type="entry name" value="Nucleotide-diphospho-sugar transferases"/>
    <property type="match status" value="1"/>
</dbReference>
<keyword evidence="5" id="KW-0460">Magnesium</keyword>
<evidence type="ECO:0000256" key="11">
    <source>
        <dbReference type="ARBA" id="ARBA00078564"/>
    </source>
</evidence>
<evidence type="ECO:0000256" key="1">
    <source>
        <dbReference type="ARBA" id="ARBA00004141"/>
    </source>
</evidence>
<evidence type="ECO:0000256" key="6">
    <source>
        <dbReference type="ARBA" id="ARBA00022989"/>
    </source>
</evidence>
<evidence type="ECO:0000256" key="12">
    <source>
        <dbReference type="SAM" id="Phobius"/>
    </source>
</evidence>
<reference evidence="14 15" key="1">
    <citation type="submission" date="2013-04" db="EMBL/GenBank/DDBJ databases">
        <title>Oceanicola sp. 22II1-22F33 Genome Sequencing.</title>
        <authorList>
            <person name="Lai Q."/>
            <person name="Li G."/>
            <person name="Shao Z."/>
        </authorList>
    </citation>
    <scope>NUCLEOTIDE SEQUENCE [LARGE SCALE GENOMIC DNA]</scope>
    <source>
        <strain evidence="14 15">22II1-22F33</strain>
    </source>
</reference>
<proteinExistence type="predicted"/>
<dbReference type="GO" id="GO:0005886">
    <property type="term" value="C:plasma membrane"/>
    <property type="evidence" value="ECO:0007669"/>
    <property type="project" value="TreeGrafter"/>
</dbReference>
<evidence type="ECO:0000256" key="8">
    <source>
        <dbReference type="ARBA" id="ARBA00053004"/>
    </source>
</evidence>
<comment type="subcellular location">
    <subcellularLocation>
        <location evidence="1">Membrane</location>
        <topology evidence="1">Multi-pass membrane protein</topology>
    </subcellularLocation>
</comment>
<dbReference type="EMBL" id="AQQR01000023">
    <property type="protein sequence ID" value="OWU68110.1"/>
    <property type="molecule type" value="Genomic_DNA"/>
</dbReference>
<dbReference type="InterPro" id="IPR029044">
    <property type="entry name" value="Nucleotide-diphossugar_trans"/>
</dbReference>
<dbReference type="PANTHER" id="PTHR43867:SF4">
    <property type="entry name" value="BETA-(1-3)-GLUCOSYL TRANSFERASE"/>
    <property type="match status" value="1"/>
</dbReference>